<gene>
    <name evidence="1" type="ORF">TSAR_002640</name>
</gene>
<organism evidence="1 2">
    <name type="scientific">Trichomalopsis sarcophagae</name>
    <dbReference type="NCBI Taxonomy" id="543379"/>
    <lineage>
        <taxon>Eukaryota</taxon>
        <taxon>Metazoa</taxon>
        <taxon>Ecdysozoa</taxon>
        <taxon>Arthropoda</taxon>
        <taxon>Hexapoda</taxon>
        <taxon>Insecta</taxon>
        <taxon>Pterygota</taxon>
        <taxon>Neoptera</taxon>
        <taxon>Endopterygota</taxon>
        <taxon>Hymenoptera</taxon>
        <taxon>Apocrita</taxon>
        <taxon>Proctotrupomorpha</taxon>
        <taxon>Chalcidoidea</taxon>
        <taxon>Pteromalidae</taxon>
        <taxon>Pteromalinae</taxon>
        <taxon>Trichomalopsis</taxon>
    </lineage>
</organism>
<comment type="caution">
    <text evidence="1">The sequence shown here is derived from an EMBL/GenBank/DDBJ whole genome shotgun (WGS) entry which is preliminary data.</text>
</comment>
<evidence type="ECO:0000313" key="1">
    <source>
        <dbReference type="EMBL" id="OXU20694.1"/>
    </source>
</evidence>
<dbReference type="AlphaFoldDB" id="A0A232EQQ5"/>
<dbReference type="Proteomes" id="UP000215335">
    <property type="component" value="Unassembled WGS sequence"/>
</dbReference>
<dbReference type="OrthoDB" id="6509516at2759"/>
<name>A0A232EQQ5_9HYME</name>
<accession>A0A232EQQ5</accession>
<dbReference type="STRING" id="543379.A0A232EQQ5"/>
<dbReference type="EMBL" id="NNAY01002721">
    <property type="protein sequence ID" value="OXU20694.1"/>
    <property type="molecule type" value="Genomic_DNA"/>
</dbReference>
<proteinExistence type="predicted"/>
<dbReference type="PANTHER" id="PTHR46579:SF1">
    <property type="entry name" value="F5_8 TYPE C DOMAIN-CONTAINING PROTEIN"/>
    <property type="match status" value="1"/>
</dbReference>
<sequence length="696" mass="80717">MDVLKLSVHRRKIFTNHRNVGTETAESEESKNDMYFNCNSDYDSDIYDNYECIDDDDSDDSMFDTLNDIIFSNTCHEKCYNNAYTEIMFAENKLTVIDVLTMVMAFCLRFQVSTIARSALLNMIKYFAGPKFDSLNASNYVFSKVFDPLDDKIIYHYFCNKCNKIICNKCNQEHKLTLKSSNYFISIDLKYQLQMMLSIDTIKNEVLKSVHTISSSDMNNMKDVNDSELYKNINSKEERFVTYNYSTDGAPLTKGGKRAFWPLQILLNCLPPILRFRYILLAGVLVCKREPNSDIASLYFSKFLDLVHSLYKKGTTVLDSHNKIVNIKFCPLSCPVDTVCRPILQNRLQFNGFFGCSWCYIVGIYFKIVSDHRGVREDISLTKIPCIDMAWSFNFEHMHAILSGIDTQLFKKWTSDNKCKYKLKPAQKEIIEKRLKSIRPTQNFHRLPEAIKNRQSWKSSLIKNWNLYFSLPCLTGILDDEALQHYSLLINGLYTLLKKEISSVELLQVEKDFTEFVGFYEIYYGSESMTFNVHSLLHAVESVRKNGPLWSNSAFPFESNIYHLKKKCNGPNEMDQQMSKKSLILLQFKTGNVKYNSAVTADLRNSIFSYKHLSTLFSYVEDVVFVGRAKLVKESVSNIEVCIQKPFNVFHIEQIESQNIELCDIIPITYMECKILHMNLGNVRYLSNLANDFEIQ</sequence>
<reference evidence="1 2" key="1">
    <citation type="journal article" date="2017" name="Curr. Biol.">
        <title>The Evolution of Venom by Co-option of Single-Copy Genes.</title>
        <authorList>
            <person name="Martinson E.O."/>
            <person name="Mrinalini"/>
            <person name="Kelkar Y.D."/>
            <person name="Chang C.H."/>
            <person name="Werren J.H."/>
        </authorList>
    </citation>
    <scope>NUCLEOTIDE SEQUENCE [LARGE SCALE GENOMIC DNA]</scope>
    <source>
        <strain evidence="1 2">Alberta</strain>
        <tissue evidence="1">Whole body</tissue>
    </source>
</reference>
<keyword evidence="2" id="KW-1185">Reference proteome</keyword>
<evidence type="ECO:0000313" key="2">
    <source>
        <dbReference type="Proteomes" id="UP000215335"/>
    </source>
</evidence>
<protein>
    <submittedName>
        <fullName evidence="1">Uncharacterized protein</fullName>
    </submittedName>
</protein>
<dbReference type="PANTHER" id="PTHR46579">
    <property type="entry name" value="F5/8 TYPE C DOMAIN-CONTAINING PROTEIN-RELATED"/>
    <property type="match status" value="1"/>
</dbReference>